<feature type="binding site" evidence="4">
    <location>
        <position position="255"/>
    </location>
    <ligand>
        <name>substrate</name>
    </ligand>
</feature>
<feature type="binding site" evidence="4">
    <location>
        <position position="176"/>
    </location>
    <ligand>
        <name>substrate</name>
    </ligand>
</feature>
<comment type="caution">
    <text evidence="6">The sequence shown here is derived from an EMBL/GenBank/DDBJ whole genome shotgun (WGS) entry which is preliminary data.</text>
</comment>
<sequence>MIKKLIAGMLMMINFSVVQAQKVNVKKAFSDAAKQMEVLVKEIGSDTLAMQKNLVSPRTVENGKFKMVNSRDWTSGFFPAELWYLYAYTKDEKWLKLARTYTEKIKKEQFNTGTHDLGFMIYCPFGNGYRLTGDTAYRSVIIQAAKSLSKRFNPVAGVIKSWDHNNDKWQYPVIIDNMMNLELLFEATKLSGDSSFYKIAVTHANTTMKNHFRPDFSSWHVLDYDTKLVENVEKAGSNQQNVEKADRGKVLQKVTAQGYSDASSWARGQAWALYGFTMCYRETKDPAYLAQAKGIARYILTHPSIPKDGIPYWDYNDPKIPNVSRDASAAAITASALYELNKYDVKAGYRSAADKILNSLNTSYTSKPGENHGFILEHSTGHRPANSEVDVPINYADYYYLEALLRSSGK</sequence>
<keyword evidence="1 6" id="KW-0378">Hydrolase</keyword>
<dbReference type="OrthoDB" id="428577at2"/>
<feature type="active site" description="Proton donor" evidence="3">
    <location>
        <position position="176"/>
    </location>
</feature>
<dbReference type="AlphaFoldDB" id="A0A4R6T256"/>
<name>A0A4R6T256_9SPHI</name>
<dbReference type="Proteomes" id="UP000295620">
    <property type="component" value="Unassembled WGS sequence"/>
</dbReference>
<dbReference type="InterPro" id="IPR010905">
    <property type="entry name" value="Glyco_hydro_88"/>
</dbReference>
<feature type="active site" description="Nucleophile" evidence="3">
    <location>
        <position position="116"/>
    </location>
</feature>
<dbReference type="Gene3D" id="1.50.10.10">
    <property type="match status" value="1"/>
</dbReference>
<feature type="binding site" evidence="4">
    <location>
        <position position="116"/>
    </location>
    <ligand>
        <name>substrate</name>
    </ligand>
</feature>
<evidence type="ECO:0000256" key="1">
    <source>
        <dbReference type="ARBA" id="ARBA00022801"/>
    </source>
</evidence>
<accession>A0A4R6T256</accession>
<dbReference type="PANTHER" id="PTHR36845">
    <property type="entry name" value="HYDROLASE, PUTATIVE (AFU_ORTHOLOGUE AFUA_7G05090)-RELATED"/>
    <property type="match status" value="1"/>
</dbReference>
<dbReference type="InterPro" id="IPR012341">
    <property type="entry name" value="6hp_glycosidase-like_sf"/>
</dbReference>
<organism evidence="6 7">
    <name type="scientific">Pedobacter metabolipauper</name>
    <dbReference type="NCBI Taxonomy" id="425513"/>
    <lineage>
        <taxon>Bacteria</taxon>
        <taxon>Pseudomonadati</taxon>
        <taxon>Bacteroidota</taxon>
        <taxon>Sphingobacteriia</taxon>
        <taxon>Sphingobacteriales</taxon>
        <taxon>Sphingobacteriaceae</taxon>
        <taxon>Pedobacter</taxon>
    </lineage>
</organism>
<keyword evidence="5" id="KW-0732">Signal</keyword>
<evidence type="ECO:0000256" key="5">
    <source>
        <dbReference type="SAM" id="SignalP"/>
    </source>
</evidence>
<protein>
    <submittedName>
        <fullName evidence="6">Glycosyl hydrolase family 88</fullName>
    </submittedName>
</protein>
<dbReference type="InterPro" id="IPR052369">
    <property type="entry name" value="UG_Glycosaminoglycan_Hydrolase"/>
</dbReference>
<dbReference type="EMBL" id="SNYC01000003">
    <property type="protein sequence ID" value="TDQ11778.1"/>
    <property type="molecule type" value="Genomic_DNA"/>
</dbReference>
<evidence type="ECO:0000256" key="4">
    <source>
        <dbReference type="PIRSR" id="PIRSR610905-2"/>
    </source>
</evidence>
<feature type="signal peptide" evidence="5">
    <location>
        <begin position="1"/>
        <end position="20"/>
    </location>
</feature>
<dbReference type="PANTHER" id="PTHR36845:SF1">
    <property type="entry name" value="HYDROLASE, PUTATIVE (AFU_ORTHOLOGUE AFUA_7G05090)-RELATED"/>
    <property type="match status" value="1"/>
</dbReference>
<feature type="binding site" evidence="4">
    <location>
        <position position="271"/>
    </location>
    <ligand>
        <name>substrate</name>
    </ligand>
</feature>
<evidence type="ECO:0000313" key="6">
    <source>
        <dbReference type="EMBL" id="TDQ11778.1"/>
    </source>
</evidence>
<feature type="chain" id="PRO_5020719729" evidence="5">
    <location>
        <begin position="21"/>
        <end position="410"/>
    </location>
</feature>
<evidence type="ECO:0000256" key="2">
    <source>
        <dbReference type="ARBA" id="ARBA00038358"/>
    </source>
</evidence>
<comment type="similarity">
    <text evidence="2">Belongs to the glycosyl hydrolase 88 family.</text>
</comment>
<proteinExistence type="inferred from homology"/>
<keyword evidence="7" id="KW-1185">Reference proteome</keyword>
<dbReference type="GO" id="GO:0052757">
    <property type="term" value="F:chondroitin hydrolase activity"/>
    <property type="evidence" value="ECO:0007669"/>
    <property type="project" value="TreeGrafter"/>
</dbReference>
<evidence type="ECO:0000256" key="3">
    <source>
        <dbReference type="PIRSR" id="PIRSR610905-1"/>
    </source>
</evidence>
<dbReference type="GO" id="GO:0000272">
    <property type="term" value="P:polysaccharide catabolic process"/>
    <property type="evidence" value="ECO:0007669"/>
    <property type="project" value="TreeGrafter"/>
</dbReference>
<dbReference type="Pfam" id="PF07470">
    <property type="entry name" value="Glyco_hydro_88"/>
    <property type="match status" value="1"/>
</dbReference>
<dbReference type="InterPro" id="IPR008928">
    <property type="entry name" value="6-hairpin_glycosidase_sf"/>
</dbReference>
<reference evidence="6 7" key="1">
    <citation type="submission" date="2019-03" db="EMBL/GenBank/DDBJ databases">
        <title>Genomic Encyclopedia of Archaeal and Bacterial Type Strains, Phase II (KMG-II): from individual species to whole genera.</title>
        <authorList>
            <person name="Goeker M."/>
        </authorList>
    </citation>
    <scope>NUCLEOTIDE SEQUENCE [LARGE SCALE GENOMIC DNA]</scope>
    <source>
        <strain evidence="6 7">DSM 19035</strain>
    </source>
</reference>
<gene>
    <name evidence="6" type="ORF">ATK78_0906</name>
</gene>
<dbReference type="RefSeq" id="WP_133574821.1">
    <property type="nucleotide sequence ID" value="NZ_SNYC01000003.1"/>
</dbReference>
<dbReference type="SUPFAM" id="SSF48208">
    <property type="entry name" value="Six-hairpin glycosidases"/>
    <property type="match status" value="1"/>
</dbReference>
<evidence type="ECO:0000313" key="7">
    <source>
        <dbReference type="Proteomes" id="UP000295620"/>
    </source>
</evidence>
<feature type="binding site" evidence="4">
    <location>
        <position position="267"/>
    </location>
    <ligand>
        <name>substrate</name>
    </ligand>
</feature>